<dbReference type="AlphaFoldDB" id="A0AA36IFK2"/>
<proteinExistence type="predicted"/>
<feature type="signal peptide" evidence="1">
    <location>
        <begin position="1"/>
        <end position="18"/>
    </location>
</feature>
<sequence>CVFLTIFTLSVVFGKSFSKHVGLVKVDPIRATGDSLAGHLCGLVSTRPLSSVSGLVLDFEGRVFALPRARLFFDIEAYCPGLRCFRCHGHQCQLIFEVWVPTRQSVRPPDLWLSEGGAQP</sequence>
<reference evidence="2" key="1">
    <citation type="submission" date="2023-08" db="EMBL/GenBank/DDBJ databases">
        <authorList>
            <person name="Chen Y."/>
            <person name="Shah S."/>
            <person name="Dougan E. K."/>
            <person name="Thang M."/>
            <person name="Chan C."/>
        </authorList>
    </citation>
    <scope>NUCLEOTIDE SEQUENCE</scope>
</reference>
<keyword evidence="1" id="KW-0732">Signal</keyword>
<comment type="caution">
    <text evidence="2">The sequence shown here is derived from an EMBL/GenBank/DDBJ whole genome shotgun (WGS) entry which is preliminary data.</text>
</comment>
<organism evidence="2 3">
    <name type="scientific">Effrenium voratum</name>
    <dbReference type="NCBI Taxonomy" id="2562239"/>
    <lineage>
        <taxon>Eukaryota</taxon>
        <taxon>Sar</taxon>
        <taxon>Alveolata</taxon>
        <taxon>Dinophyceae</taxon>
        <taxon>Suessiales</taxon>
        <taxon>Symbiodiniaceae</taxon>
        <taxon>Effrenium</taxon>
    </lineage>
</organism>
<evidence type="ECO:0000256" key="1">
    <source>
        <dbReference type="SAM" id="SignalP"/>
    </source>
</evidence>
<gene>
    <name evidence="2" type="ORF">EVOR1521_LOCUS12768</name>
</gene>
<evidence type="ECO:0000313" key="2">
    <source>
        <dbReference type="EMBL" id="CAJ1386407.1"/>
    </source>
</evidence>
<accession>A0AA36IFK2</accession>
<protein>
    <submittedName>
        <fullName evidence="2">Uncharacterized protein</fullName>
    </submittedName>
</protein>
<feature type="non-terminal residue" evidence="2">
    <location>
        <position position="1"/>
    </location>
</feature>
<name>A0AA36IFK2_9DINO</name>
<evidence type="ECO:0000313" key="3">
    <source>
        <dbReference type="Proteomes" id="UP001178507"/>
    </source>
</evidence>
<dbReference type="Proteomes" id="UP001178507">
    <property type="component" value="Unassembled WGS sequence"/>
</dbReference>
<dbReference type="EMBL" id="CAUJNA010001366">
    <property type="protein sequence ID" value="CAJ1386407.1"/>
    <property type="molecule type" value="Genomic_DNA"/>
</dbReference>
<feature type="chain" id="PRO_5041203969" evidence="1">
    <location>
        <begin position="19"/>
        <end position="120"/>
    </location>
</feature>
<keyword evidence="3" id="KW-1185">Reference proteome</keyword>